<proteinExistence type="predicted"/>
<dbReference type="PANTHER" id="PTHR43549">
    <property type="entry name" value="MULTIDRUG RESISTANCE PROTEIN YPNP-RELATED"/>
    <property type="match status" value="1"/>
</dbReference>
<keyword evidence="4 7" id="KW-0812">Transmembrane</keyword>
<evidence type="ECO:0000313" key="8">
    <source>
        <dbReference type="EMBL" id="EPE33503.1"/>
    </source>
</evidence>
<feature type="transmembrane region" description="Helical" evidence="7">
    <location>
        <begin position="383"/>
        <end position="404"/>
    </location>
</feature>
<dbReference type="KEGG" id="glz:GLAREA_06516"/>
<feature type="transmembrane region" description="Helical" evidence="7">
    <location>
        <begin position="306"/>
        <end position="328"/>
    </location>
</feature>
<dbReference type="eggNOG" id="ENOG502RBVG">
    <property type="taxonomic scope" value="Eukaryota"/>
</dbReference>
<dbReference type="InterPro" id="IPR052031">
    <property type="entry name" value="Membrane_Transporter-Flippase"/>
</dbReference>
<dbReference type="HOGENOM" id="CLU_030965_1_0_1"/>
<evidence type="ECO:0000256" key="3">
    <source>
        <dbReference type="ARBA" id="ARBA00022475"/>
    </source>
</evidence>
<evidence type="ECO:0000256" key="1">
    <source>
        <dbReference type="ARBA" id="ARBA00004651"/>
    </source>
</evidence>
<dbReference type="OrthoDB" id="2119662at2759"/>
<dbReference type="EMBL" id="KE145358">
    <property type="protein sequence ID" value="EPE33503.1"/>
    <property type="molecule type" value="Genomic_DNA"/>
</dbReference>
<evidence type="ECO:0000313" key="9">
    <source>
        <dbReference type="Proteomes" id="UP000016922"/>
    </source>
</evidence>
<name>S3E512_GLAL2</name>
<organism evidence="8 9">
    <name type="scientific">Glarea lozoyensis (strain ATCC 20868 / MF5171)</name>
    <dbReference type="NCBI Taxonomy" id="1116229"/>
    <lineage>
        <taxon>Eukaryota</taxon>
        <taxon>Fungi</taxon>
        <taxon>Dikarya</taxon>
        <taxon>Ascomycota</taxon>
        <taxon>Pezizomycotina</taxon>
        <taxon>Leotiomycetes</taxon>
        <taxon>Helotiales</taxon>
        <taxon>Helotiaceae</taxon>
        <taxon>Glarea</taxon>
    </lineage>
</organism>
<gene>
    <name evidence="8" type="ORF">GLAREA_06516</name>
</gene>
<keyword evidence="9" id="KW-1185">Reference proteome</keyword>
<feature type="transmembrane region" description="Helical" evidence="7">
    <location>
        <begin position="241"/>
        <end position="261"/>
    </location>
</feature>
<dbReference type="OMA" id="CYIFYAM"/>
<dbReference type="Proteomes" id="UP000016922">
    <property type="component" value="Unassembled WGS sequence"/>
</dbReference>
<evidence type="ECO:0000256" key="2">
    <source>
        <dbReference type="ARBA" id="ARBA00022448"/>
    </source>
</evidence>
<keyword evidence="2" id="KW-0813">Transport</keyword>
<keyword evidence="6 7" id="KW-0472">Membrane</keyword>
<dbReference type="AlphaFoldDB" id="S3E512"/>
<dbReference type="PANTHER" id="PTHR43549:SF2">
    <property type="entry name" value="MULTIDRUG RESISTANCE PROTEIN NORM-RELATED"/>
    <property type="match status" value="1"/>
</dbReference>
<dbReference type="GeneID" id="19465569"/>
<accession>S3E512</accession>
<feature type="transmembrane region" description="Helical" evidence="7">
    <location>
        <begin position="207"/>
        <end position="229"/>
    </location>
</feature>
<feature type="transmembrane region" description="Helical" evidence="7">
    <location>
        <begin position="488"/>
        <end position="512"/>
    </location>
</feature>
<evidence type="ECO:0000256" key="6">
    <source>
        <dbReference type="ARBA" id="ARBA00023136"/>
    </source>
</evidence>
<protein>
    <recommendedName>
        <fullName evidence="10">MATE efflux family protein</fullName>
    </recommendedName>
</protein>
<reference evidence="8 9" key="1">
    <citation type="journal article" date="2013" name="BMC Genomics">
        <title>Genomics-driven discovery of the pneumocandin biosynthetic gene cluster in the fungus Glarea lozoyensis.</title>
        <authorList>
            <person name="Chen L."/>
            <person name="Yue Q."/>
            <person name="Zhang X."/>
            <person name="Xiang M."/>
            <person name="Wang C."/>
            <person name="Li S."/>
            <person name="Che Y."/>
            <person name="Ortiz-Lopez F.J."/>
            <person name="Bills G.F."/>
            <person name="Liu X."/>
            <person name="An Z."/>
        </authorList>
    </citation>
    <scope>NUCLEOTIDE SEQUENCE [LARGE SCALE GENOMIC DNA]</scope>
    <source>
        <strain evidence="9">ATCC 20868 / MF5171</strain>
    </source>
</reference>
<dbReference type="RefSeq" id="XP_008080120.1">
    <property type="nucleotide sequence ID" value="XM_008081929.1"/>
</dbReference>
<keyword evidence="5 7" id="KW-1133">Transmembrane helix</keyword>
<dbReference type="GO" id="GO:0005886">
    <property type="term" value="C:plasma membrane"/>
    <property type="evidence" value="ECO:0007669"/>
    <property type="project" value="UniProtKB-SubCell"/>
</dbReference>
<feature type="transmembrane region" description="Helical" evidence="7">
    <location>
        <begin position="432"/>
        <end position="449"/>
    </location>
</feature>
<evidence type="ECO:0000256" key="7">
    <source>
        <dbReference type="SAM" id="Phobius"/>
    </source>
</evidence>
<feature type="transmembrane region" description="Helical" evidence="7">
    <location>
        <begin position="136"/>
        <end position="156"/>
    </location>
</feature>
<keyword evidence="3" id="KW-1003">Cell membrane</keyword>
<comment type="subcellular location">
    <subcellularLocation>
        <location evidence="1">Cell membrane</location>
        <topology evidence="1">Multi-pass membrane protein</topology>
    </subcellularLocation>
</comment>
<dbReference type="STRING" id="1116229.S3E512"/>
<evidence type="ECO:0008006" key="10">
    <source>
        <dbReference type="Google" id="ProtNLM"/>
    </source>
</evidence>
<evidence type="ECO:0000256" key="4">
    <source>
        <dbReference type="ARBA" id="ARBA00022692"/>
    </source>
</evidence>
<evidence type="ECO:0000256" key="5">
    <source>
        <dbReference type="ARBA" id="ARBA00022989"/>
    </source>
</evidence>
<sequence>MFWRGRSPYSYMRMQEDNPDQYKPAASSQAVESNLDVDIDNAPQHASIRHRVAASRRTYSGSLAFNFLAFLLPALYSTLSKLWVANIDSSLVATTDVYTYMSTVAEVLNEGLPRTAWLIIGDTATRSMSSRISLSYTMLMFQTLMGLIMTIVFVGAAERFAASFVPEEVRSASLSYVRLSAPVALSSATQVAVASCTRALDQPDVPLIISSVGFVLNIVLDLLIISKFHVGSYNPTVLTQAGIRLACDMTSALAGVVYFVYLTRKLGGGISPLSFANKLSVQMKALKILAIPAKYTFTESLIRNAIYLWVVSTIIGLGSTYATAWGVFNTVRWGLIMVPVNALQASSLAFVGHQWGIWHNRVGSNNIRPTASRRELKAIVRPAYISASIALAIEVPICIFLSTWGMKRFSYYLSNSDEVAAVAAKMWRNIDWCYIFYAVSTQFSGILLATVPRWYLYQALGSNFLWMLPWAVVMTVKHFSEAEAWKFYAIIFGGALVFDFFNVGLILGLWSWMLLHGRVKVRAVGRDF</sequence>